<keyword evidence="1" id="KW-1133">Transmembrane helix</keyword>
<keyword evidence="3" id="KW-1185">Reference proteome</keyword>
<evidence type="ECO:0000313" key="3">
    <source>
        <dbReference type="Proteomes" id="UP000258927"/>
    </source>
</evidence>
<dbReference type="KEGG" id="mmyr:MXMO3_03503"/>
<gene>
    <name evidence="2" type="ORF">MXMO3_03503</name>
</gene>
<accession>A0A2R4MJA4</accession>
<geneLocation type="plasmid" evidence="3">
    <name>phl2708x3</name>
</geneLocation>
<keyword evidence="2" id="KW-0614">Plasmid</keyword>
<evidence type="ECO:0000313" key="2">
    <source>
        <dbReference type="EMBL" id="AVX06006.1"/>
    </source>
</evidence>
<proteinExistence type="predicted"/>
<dbReference type="Pfam" id="PF05309">
    <property type="entry name" value="TraE"/>
    <property type="match status" value="1"/>
</dbReference>
<evidence type="ECO:0008006" key="4">
    <source>
        <dbReference type="Google" id="ProtNLM"/>
    </source>
</evidence>
<dbReference type="EMBL" id="CP021331">
    <property type="protein sequence ID" value="AVX06006.1"/>
    <property type="molecule type" value="Genomic_DNA"/>
</dbReference>
<sequence length="184" mass="20732">MDVLVLQKRLHSAQWGRTIFVVLFAFMVAVNGLLAFKLFNTSNQVVLIPTSITDGMVARGAVDVRYLEAVALDAAYGLYNTSPNNLNYGRNVIERVSSVAHRGRLLELYDEVAKDIKKRDISTVFEPHTIEHNFDDKTLVIKGQLETYLNSKLVSTEPRWIFMSFVIEAGSVRLAKISKLEVTQ</sequence>
<dbReference type="AlphaFoldDB" id="A0A2R4MJA4"/>
<name>A0A2R4MJA4_9HYPH</name>
<feature type="transmembrane region" description="Helical" evidence="1">
    <location>
        <begin position="20"/>
        <end position="39"/>
    </location>
</feature>
<keyword evidence="1" id="KW-0812">Transmembrane</keyword>
<organism evidence="2 3">
    <name type="scientific">Maritalea myrionectae</name>
    <dbReference type="NCBI Taxonomy" id="454601"/>
    <lineage>
        <taxon>Bacteria</taxon>
        <taxon>Pseudomonadati</taxon>
        <taxon>Pseudomonadota</taxon>
        <taxon>Alphaproteobacteria</taxon>
        <taxon>Hyphomicrobiales</taxon>
        <taxon>Devosiaceae</taxon>
        <taxon>Maritalea</taxon>
    </lineage>
</organism>
<dbReference type="Proteomes" id="UP000258927">
    <property type="component" value="Plasmid pHL2708X3"/>
</dbReference>
<dbReference type="RefSeq" id="WP_117396954.1">
    <property type="nucleotide sequence ID" value="NZ_CP021331.1"/>
</dbReference>
<dbReference type="InterPro" id="IPR007973">
    <property type="entry name" value="Pilus_assembly_TraE"/>
</dbReference>
<protein>
    <recommendedName>
        <fullName evidence="4">Type IV conjugative transfer system protein TraE</fullName>
    </recommendedName>
</protein>
<reference evidence="2 3" key="1">
    <citation type="submission" date="2017-05" db="EMBL/GenBank/DDBJ databases">
        <title>Genome Analysis of Maritalea myrionectae HL2708#5.</title>
        <authorList>
            <consortium name="Cotde Inc.-PKNU"/>
            <person name="Jang D."/>
            <person name="Oh H.-M."/>
        </authorList>
    </citation>
    <scope>NUCLEOTIDE SEQUENCE [LARGE SCALE GENOMIC DNA]</scope>
    <source>
        <strain evidence="2 3">HL2708#5</strain>
        <plasmid evidence="3">phl2708x3</plasmid>
    </source>
</reference>
<evidence type="ECO:0000256" key="1">
    <source>
        <dbReference type="SAM" id="Phobius"/>
    </source>
</evidence>
<keyword evidence="1" id="KW-0472">Membrane</keyword>